<evidence type="ECO:0000313" key="2">
    <source>
        <dbReference type="EMBL" id="TID20655.1"/>
    </source>
</evidence>
<comment type="caution">
    <text evidence="2">The sequence shown here is derived from an EMBL/GenBank/DDBJ whole genome shotgun (WGS) entry which is preliminary data.</text>
</comment>
<feature type="compositionally biased region" description="Basic and acidic residues" evidence="1">
    <location>
        <begin position="11"/>
        <end position="21"/>
    </location>
</feature>
<feature type="compositionally biased region" description="Acidic residues" evidence="1">
    <location>
        <begin position="1"/>
        <end position="10"/>
    </location>
</feature>
<dbReference type="AlphaFoldDB" id="A0A4Z1NZE3"/>
<dbReference type="Proteomes" id="UP000298493">
    <property type="component" value="Unassembled WGS sequence"/>
</dbReference>
<name>A0A4Z1NZE3_9PEZI</name>
<organism evidence="2 3">
    <name type="scientific">Venturia nashicola</name>
    <dbReference type="NCBI Taxonomy" id="86259"/>
    <lineage>
        <taxon>Eukaryota</taxon>
        <taxon>Fungi</taxon>
        <taxon>Dikarya</taxon>
        <taxon>Ascomycota</taxon>
        <taxon>Pezizomycotina</taxon>
        <taxon>Dothideomycetes</taxon>
        <taxon>Pleosporomycetidae</taxon>
        <taxon>Venturiales</taxon>
        <taxon>Venturiaceae</taxon>
        <taxon>Venturia</taxon>
    </lineage>
</organism>
<feature type="compositionally biased region" description="Basic and acidic residues" evidence="1">
    <location>
        <begin position="31"/>
        <end position="44"/>
    </location>
</feature>
<dbReference type="EMBL" id="SNSC02000010">
    <property type="protein sequence ID" value="TID20655.1"/>
    <property type="molecule type" value="Genomic_DNA"/>
</dbReference>
<keyword evidence="3" id="KW-1185">Reference proteome</keyword>
<evidence type="ECO:0000313" key="3">
    <source>
        <dbReference type="Proteomes" id="UP000298493"/>
    </source>
</evidence>
<gene>
    <name evidence="2" type="ORF">E6O75_ATG05419</name>
</gene>
<protein>
    <submittedName>
        <fullName evidence="2">Uncharacterized protein</fullName>
    </submittedName>
</protein>
<sequence length="123" mass="13593">MEDDNLNTENEEMKLDSDELLRQTLQSYPHLHQEMEKKHEERRPQPSKPTELPKQIKVADIIPRRVNGTVAVGRWAADEIFDIGKERVAAGDGKDATGAVSRQRVDSTAGDGSEPSEKGGVAS</sequence>
<proteinExistence type="predicted"/>
<evidence type="ECO:0000256" key="1">
    <source>
        <dbReference type="SAM" id="MobiDB-lite"/>
    </source>
</evidence>
<feature type="region of interest" description="Disordered" evidence="1">
    <location>
        <begin position="88"/>
        <end position="123"/>
    </location>
</feature>
<feature type="region of interest" description="Disordered" evidence="1">
    <location>
        <begin position="1"/>
        <end position="54"/>
    </location>
</feature>
<reference evidence="2 3" key="1">
    <citation type="submission" date="2019-04" db="EMBL/GenBank/DDBJ databases">
        <title>High contiguity whole genome sequence and gene annotation resource for two Venturia nashicola isolates.</title>
        <authorList>
            <person name="Prokchorchik M."/>
            <person name="Won K."/>
            <person name="Lee Y."/>
            <person name="Choi E.D."/>
            <person name="Segonzac C."/>
            <person name="Sohn K.H."/>
        </authorList>
    </citation>
    <scope>NUCLEOTIDE SEQUENCE [LARGE SCALE GENOMIC DNA]</scope>
    <source>
        <strain evidence="2 3">PRI2</strain>
    </source>
</reference>
<accession>A0A4Z1NZE3</accession>